<reference evidence="2 3" key="1">
    <citation type="journal article" date="2021" name="Genome Biol. Evol.">
        <title>Complete Genome Sequencing of a Novel Gloeobacter Species from a Waterfall Cave in Mexico.</title>
        <authorList>
            <person name="Saw J.H."/>
            <person name="Cardona T."/>
            <person name="Montejano G."/>
        </authorList>
    </citation>
    <scope>NUCLEOTIDE SEQUENCE [LARGE SCALE GENOMIC DNA]</scope>
    <source>
        <strain evidence="2">MG652769</strain>
    </source>
</reference>
<keyword evidence="1" id="KW-0175">Coiled coil</keyword>
<name>A0ABY3PK73_9CYAN</name>
<organism evidence="2 3">
    <name type="scientific">Gloeobacter morelensis MG652769</name>
    <dbReference type="NCBI Taxonomy" id="2781736"/>
    <lineage>
        <taxon>Bacteria</taxon>
        <taxon>Bacillati</taxon>
        <taxon>Cyanobacteriota</taxon>
        <taxon>Cyanophyceae</taxon>
        <taxon>Gloeobacterales</taxon>
        <taxon>Gloeobacteraceae</taxon>
        <taxon>Gloeobacter</taxon>
        <taxon>Gloeobacter morelensis</taxon>
    </lineage>
</organism>
<dbReference type="Pfam" id="PF15575">
    <property type="entry name" value="Imm49"/>
    <property type="match status" value="1"/>
</dbReference>
<evidence type="ECO:0000256" key="1">
    <source>
        <dbReference type="SAM" id="Coils"/>
    </source>
</evidence>
<dbReference type="Proteomes" id="UP001054846">
    <property type="component" value="Chromosome"/>
</dbReference>
<keyword evidence="3" id="KW-1185">Reference proteome</keyword>
<dbReference type="EMBL" id="CP063845">
    <property type="protein sequence ID" value="UFP94065.1"/>
    <property type="molecule type" value="Genomic_DNA"/>
</dbReference>
<evidence type="ECO:0000313" key="2">
    <source>
        <dbReference type="EMBL" id="UFP94065.1"/>
    </source>
</evidence>
<gene>
    <name evidence="2" type="ORF">ISF26_20220</name>
</gene>
<dbReference type="RefSeq" id="WP_230841120.1">
    <property type="nucleotide sequence ID" value="NZ_CP063845.1"/>
</dbReference>
<protein>
    <submittedName>
        <fullName evidence="2">Immunity 49 family protein</fullName>
    </submittedName>
</protein>
<dbReference type="InterPro" id="IPR029074">
    <property type="entry name" value="Imm49"/>
</dbReference>
<evidence type="ECO:0000313" key="3">
    <source>
        <dbReference type="Proteomes" id="UP001054846"/>
    </source>
</evidence>
<feature type="coiled-coil region" evidence="1">
    <location>
        <begin position="10"/>
        <end position="41"/>
    </location>
</feature>
<proteinExistence type="predicted"/>
<dbReference type="SUPFAM" id="SSF159501">
    <property type="entry name" value="EreA/ChaN-like"/>
    <property type="match status" value="1"/>
</dbReference>
<sequence>MHFPHHAAHLDSLQALYEQYKQQYAAALETLQRQQQNSLEQIYGAALGLAGCLAVLDNNDRELFQAIDRAALAMTDTLRLAQAPAGQRDAQLYTASNDVCLYTTGPTAFTHARHWIEGFCLAVAARRDIQLETLLEIPNELLRQSSTGAPEYAYLTIDALRAFSLRQPMQARRAQLALRSALQETQFDPQALQVRTSEVQLLVALLERNGTAFNDAMLKHLEAHREYWSAPGRRANPRGWLSIVGVGLATIFFKVGEALAVESPYLPDVLVRARFGG</sequence>
<accession>A0ABY3PK73</accession>